<sequence length="147" mass="16168">MKKCVVILSLSLSLLGCQSASKPSPIVKPFPVDPPVAQPVAPATTYTPPPAATHISGANQVEDQAMLKFCLKELDALKKVDAKQYQGKSSELNHLLSEAKTYVQVRNSLNNDMSVILDSAFQYRIAKTCNDIRVDLTQSLLQRIEKR</sequence>
<proteinExistence type="predicted"/>
<feature type="signal peptide" evidence="1">
    <location>
        <begin position="1"/>
        <end position="19"/>
    </location>
</feature>
<name>A0A848MML3_9GAMM</name>
<reference evidence="2 3" key="2">
    <citation type="submission" date="2020-06" db="EMBL/GenBank/DDBJ databases">
        <title>Polyphasic characterization of a Rahnella strain isolated from tree sap.</title>
        <authorList>
            <person name="Kim I.S."/>
        </authorList>
    </citation>
    <scope>NUCLEOTIDE SEQUENCE [LARGE SCALE GENOMIC DNA]</scope>
    <source>
        <strain evidence="2 3">SAP-1</strain>
    </source>
</reference>
<dbReference type="RefSeq" id="WP_169403996.1">
    <property type="nucleotide sequence ID" value="NZ_JAADJU010000008.1"/>
</dbReference>
<keyword evidence="1" id="KW-0732">Signal</keyword>
<dbReference type="Proteomes" id="UP000585363">
    <property type="component" value="Unassembled WGS sequence"/>
</dbReference>
<dbReference type="EMBL" id="JAADJU010000008">
    <property type="protein sequence ID" value="NMP28290.1"/>
    <property type="molecule type" value="Genomic_DNA"/>
</dbReference>
<evidence type="ECO:0000313" key="3">
    <source>
        <dbReference type="Proteomes" id="UP000585363"/>
    </source>
</evidence>
<comment type="caution">
    <text evidence="2">The sequence shown here is derived from an EMBL/GenBank/DDBJ whole genome shotgun (WGS) entry which is preliminary data.</text>
</comment>
<evidence type="ECO:0008006" key="4">
    <source>
        <dbReference type="Google" id="ProtNLM"/>
    </source>
</evidence>
<evidence type="ECO:0000256" key="1">
    <source>
        <dbReference type="SAM" id="SignalP"/>
    </source>
</evidence>
<dbReference type="AlphaFoldDB" id="A0A848MML3"/>
<dbReference type="PROSITE" id="PS51257">
    <property type="entry name" value="PROKAR_LIPOPROTEIN"/>
    <property type="match status" value="1"/>
</dbReference>
<organism evidence="2 3">
    <name type="scientific">Rouxiella aceris</name>
    <dbReference type="NCBI Taxonomy" id="2703884"/>
    <lineage>
        <taxon>Bacteria</taxon>
        <taxon>Pseudomonadati</taxon>
        <taxon>Pseudomonadota</taxon>
        <taxon>Gammaproteobacteria</taxon>
        <taxon>Enterobacterales</taxon>
        <taxon>Yersiniaceae</taxon>
        <taxon>Rouxiella</taxon>
    </lineage>
</organism>
<protein>
    <recommendedName>
        <fullName evidence="4">Lipoprotein</fullName>
    </recommendedName>
</protein>
<reference evidence="2 3" key="1">
    <citation type="submission" date="2020-01" db="EMBL/GenBank/DDBJ databases">
        <authorList>
            <person name="Lee S.D."/>
        </authorList>
    </citation>
    <scope>NUCLEOTIDE SEQUENCE [LARGE SCALE GENOMIC DNA]</scope>
    <source>
        <strain evidence="2 3">SAP-1</strain>
    </source>
</reference>
<gene>
    <name evidence="2" type="ORF">GW590_15615</name>
</gene>
<keyword evidence="3" id="KW-1185">Reference proteome</keyword>
<accession>A0A848MML3</accession>
<feature type="chain" id="PRO_5032398358" description="Lipoprotein" evidence="1">
    <location>
        <begin position="20"/>
        <end position="147"/>
    </location>
</feature>
<evidence type="ECO:0000313" key="2">
    <source>
        <dbReference type="EMBL" id="NMP28290.1"/>
    </source>
</evidence>